<evidence type="ECO:0000256" key="1">
    <source>
        <dbReference type="ARBA" id="ARBA00004141"/>
    </source>
</evidence>
<comment type="similarity">
    <text evidence="5">Belongs to the TMEM179 family.</text>
</comment>
<dbReference type="Pfam" id="PF26158">
    <property type="entry name" value="Claudin_TMEM179-179B"/>
    <property type="match status" value="1"/>
</dbReference>
<comment type="subcellular location">
    <subcellularLocation>
        <location evidence="1">Membrane</location>
        <topology evidence="1">Multi-pass membrane protein</topology>
    </subcellularLocation>
</comment>
<evidence type="ECO:0000256" key="6">
    <source>
        <dbReference type="SAM" id="Phobius"/>
    </source>
</evidence>
<proteinExistence type="inferred from homology"/>
<reference evidence="7" key="2">
    <citation type="submission" date="2025-09" db="UniProtKB">
        <authorList>
            <consortium name="Ensembl"/>
        </authorList>
    </citation>
    <scope>IDENTIFICATION</scope>
</reference>
<dbReference type="InterPro" id="IPR029776">
    <property type="entry name" value="TMEM179B"/>
</dbReference>
<evidence type="ECO:0000313" key="7">
    <source>
        <dbReference type="Ensembl" id="ENSOSUP00000005285.1"/>
    </source>
</evidence>
<keyword evidence="2 6" id="KW-0812">Transmembrane</keyword>
<dbReference type="PANTHER" id="PTHR31056">
    <property type="entry name" value="TRANSMEMBRANE PROTEIN 179B"/>
    <property type="match status" value="1"/>
</dbReference>
<dbReference type="InterPro" id="IPR059010">
    <property type="entry name" value="TMEM179-179B"/>
</dbReference>
<dbReference type="PANTHER" id="PTHR31056:SF1">
    <property type="entry name" value="TRANSMEMBRANE PROTEIN 179B"/>
    <property type="match status" value="1"/>
</dbReference>
<accession>A0A8C8AG40</accession>
<keyword evidence="3 6" id="KW-1133">Transmembrane helix</keyword>
<evidence type="ECO:0000256" key="3">
    <source>
        <dbReference type="ARBA" id="ARBA00022989"/>
    </source>
</evidence>
<evidence type="ECO:0000313" key="8">
    <source>
        <dbReference type="Proteomes" id="UP000694552"/>
    </source>
</evidence>
<dbReference type="Ensembl" id="ENSOSUT00000005477.1">
    <property type="protein sequence ID" value="ENSOSUP00000005285.1"/>
    <property type="gene ID" value="ENSOSUG00000003935.1"/>
</dbReference>
<feature type="transmembrane region" description="Helical" evidence="6">
    <location>
        <begin position="15"/>
        <end position="39"/>
    </location>
</feature>
<evidence type="ECO:0000256" key="4">
    <source>
        <dbReference type="ARBA" id="ARBA00023136"/>
    </source>
</evidence>
<evidence type="ECO:0000256" key="2">
    <source>
        <dbReference type="ARBA" id="ARBA00022692"/>
    </source>
</evidence>
<reference evidence="7" key="1">
    <citation type="submission" date="2025-08" db="UniProtKB">
        <authorList>
            <consortium name="Ensembl"/>
        </authorList>
    </citation>
    <scope>IDENTIFICATION</scope>
</reference>
<protein>
    <submittedName>
        <fullName evidence="7">Uncharacterized protein</fullName>
    </submittedName>
</protein>
<sequence length="155" mass="16801">NGTALVPKSFSHVSLCYFVSAVSVVVALCCFSALLYGIYSCCSDEAPDRAWLSVALGVAIIILFFLLVSACILRVGMDALCASLVQTRTVTSCQEAEHKPWGSYRPTRFYRNLYSAQVTPKHPPDPPKNTWGLLGERGAAIPQPLQRAGDPQTPP</sequence>
<keyword evidence="4 6" id="KW-0472">Membrane</keyword>
<dbReference type="Proteomes" id="UP000694552">
    <property type="component" value="Unplaced"/>
</dbReference>
<feature type="transmembrane region" description="Helical" evidence="6">
    <location>
        <begin position="51"/>
        <end position="73"/>
    </location>
</feature>
<name>A0A8C8AG40_9STRI</name>
<dbReference type="AlphaFoldDB" id="A0A8C8AG40"/>
<evidence type="ECO:0000256" key="5">
    <source>
        <dbReference type="ARBA" id="ARBA00093776"/>
    </source>
</evidence>
<organism evidence="7 8">
    <name type="scientific">Otus sunia</name>
    <name type="common">Oriental scops-owl</name>
    <dbReference type="NCBI Taxonomy" id="257818"/>
    <lineage>
        <taxon>Eukaryota</taxon>
        <taxon>Metazoa</taxon>
        <taxon>Chordata</taxon>
        <taxon>Craniata</taxon>
        <taxon>Vertebrata</taxon>
        <taxon>Euteleostomi</taxon>
        <taxon>Archelosauria</taxon>
        <taxon>Archosauria</taxon>
        <taxon>Dinosauria</taxon>
        <taxon>Saurischia</taxon>
        <taxon>Theropoda</taxon>
        <taxon>Coelurosauria</taxon>
        <taxon>Aves</taxon>
        <taxon>Neognathae</taxon>
        <taxon>Neoaves</taxon>
        <taxon>Telluraves</taxon>
        <taxon>Strigiformes</taxon>
        <taxon>Strigidae</taxon>
        <taxon>Otus</taxon>
    </lineage>
</organism>
<keyword evidence="8" id="KW-1185">Reference proteome</keyword>